<proteinExistence type="predicted"/>
<evidence type="ECO:0000313" key="3">
    <source>
        <dbReference type="EMBL" id="SOD78264.1"/>
    </source>
</evidence>
<dbReference type="GO" id="GO:0016020">
    <property type="term" value="C:membrane"/>
    <property type="evidence" value="ECO:0007669"/>
    <property type="project" value="InterPro"/>
</dbReference>
<dbReference type="GO" id="GO:0000155">
    <property type="term" value="F:phosphorelay sensor kinase activity"/>
    <property type="evidence" value="ECO:0007669"/>
    <property type="project" value="InterPro"/>
</dbReference>
<dbReference type="PANTHER" id="PTHR34220">
    <property type="entry name" value="SENSOR HISTIDINE KINASE YPDA"/>
    <property type="match status" value="1"/>
</dbReference>
<evidence type="ECO:0000259" key="2">
    <source>
        <dbReference type="Pfam" id="PF06580"/>
    </source>
</evidence>
<evidence type="ECO:0000313" key="4">
    <source>
        <dbReference type="Proteomes" id="UP000219452"/>
    </source>
</evidence>
<name>A0A286F5U5_9BACT</name>
<keyword evidence="1" id="KW-1133">Transmembrane helix</keyword>
<organism evidence="3 4">
    <name type="scientific">Spirosoma fluviale</name>
    <dbReference type="NCBI Taxonomy" id="1597977"/>
    <lineage>
        <taxon>Bacteria</taxon>
        <taxon>Pseudomonadati</taxon>
        <taxon>Bacteroidota</taxon>
        <taxon>Cytophagia</taxon>
        <taxon>Cytophagales</taxon>
        <taxon>Cytophagaceae</taxon>
        <taxon>Spirosoma</taxon>
    </lineage>
</organism>
<protein>
    <submittedName>
        <fullName evidence="3">GHKL domain-containing protein</fullName>
    </submittedName>
</protein>
<evidence type="ECO:0000256" key="1">
    <source>
        <dbReference type="SAM" id="Phobius"/>
    </source>
</evidence>
<feature type="transmembrane region" description="Helical" evidence="1">
    <location>
        <begin position="12"/>
        <end position="32"/>
    </location>
</feature>
<dbReference type="AlphaFoldDB" id="A0A286F5U5"/>
<dbReference type="PANTHER" id="PTHR34220:SF7">
    <property type="entry name" value="SENSOR HISTIDINE KINASE YPDA"/>
    <property type="match status" value="1"/>
</dbReference>
<sequence>MINNFTKPGKLLKVSGHILLWLILYCFERYYFSPRLLKDNETVVQWASLASVLQTIAIYYGIGYIAYPQFLYRKRYSAFLLFLGVFFFIVYQTNRVQFDLLGGLTGHSSSQSNAYVPKIAAMIKDAGWLGCFTSLRVFFWNYAYSFFLVTIILFVKAVRDVFSYQQRLRTAEQERYGLEIDLLKAQINPHFLFNTLNSVYGRVFETDEQAADLVLRLSELMRYNLYEADVPRIRLEKELGYIQNYLDLERNRLLGEDVLIEYKQQGAPVSHQIAPLLLIAFVENAFKHGVKGATEPAFVQVTVVIQNNSLEFVVENSITSQRYRPERQDNTKRQGGVGLTNVKRRLDVIYPGAYDLAVTANEHTYKVELSVVLTN</sequence>
<dbReference type="InterPro" id="IPR010559">
    <property type="entry name" value="Sig_transdc_His_kin_internal"/>
</dbReference>
<dbReference type="RefSeq" id="WP_097124113.1">
    <property type="nucleotide sequence ID" value="NZ_OCNH01000001.1"/>
</dbReference>
<feature type="transmembrane region" description="Helical" evidence="1">
    <location>
        <begin position="76"/>
        <end position="93"/>
    </location>
</feature>
<dbReference type="InterPro" id="IPR050640">
    <property type="entry name" value="Bact_2-comp_sensor_kinase"/>
</dbReference>
<feature type="transmembrane region" description="Helical" evidence="1">
    <location>
        <begin position="44"/>
        <end position="67"/>
    </location>
</feature>
<keyword evidence="4" id="KW-1185">Reference proteome</keyword>
<accession>A0A286F5U5</accession>
<dbReference type="InterPro" id="IPR036890">
    <property type="entry name" value="HATPase_C_sf"/>
</dbReference>
<keyword evidence="1" id="KW-0472">Membrane</keyword>
<feature type="transmembrane region" description="Helical" evidence="1">
    <location>
        <begin position="138"/>
        <end position="158"/>
    </location>
</feature>
<dbReference type="Gene3D" id="3.30.565.10">
    <property type="entry name" value="Histidine kinase-like ATPase, C-terminal domain"/>
    <property type="match status" value="1"/>
</dbReference>
<keyword evidence="1" id="KW-0812">Transmembrane</keyword>
<dbReference type="OrthoDB" id="9792992at2"/>
<dbReference type="Pfam" id="PF06580">
    <property type="entry name" value="His_kinase"/>
    <property type="match status" value="1"/>
</dbReference>
<reference evidence="4" key="1">
    <citation type="submission" date="2017-09" db="EMBL/GenBank/DDBJ databases">
        <authorList>
            <person name="Varghese N."/>
            <person name="Submissions S."/>
        </authorList>
    </citation>
    <scope>NUCLEOTIDE SEQUENCE [LARGE SCALE GENOMIC DNA]</scope>
    <source>
        <strain evidence="4">DSM 29961</strain>
    </source>
</reference>
<dbReference type="EMBL" id="OCNH01000001">
    <property type="protein sequence ID" value="SOD78264.1"/>
    <property type="molecule type" value="Genomic_DNA"/>
</dbReference>
<gene>
    <name evidence="3" type="ORF">SAMN06269250_0375</name>
</gene>
<feature type="domain" description="Signal transduction histidine kinase internal region" evidence="2">
    <location>
        <begin position="179"/>
        <end position="253"/>
    </location>
</feature>
<dbReference type="Proteomes" id="UP000219452">
    <property type="component" value="Unassembled WGS sequence"/>
</dbReference>